<dbReference type="PANTHER" id="PTHR22977:SF1">
    <property type="entry name" value="COX ASSEMBLY MITOCHONDRIAL PROTEIN 2 HOMOLOG"/>
    <property type="match status" value="1"/>
</dbReference>
<dbReference type="OrthoDB" id="532630at2759"/>
<keyword evidence="4" id="KW-0472">Membrane</keyword>
<sequence>MHPQLSEHKTPQCAELIQRLHACHQDKPVGKYFGRCNSVKSDLTLCLRKERQARTKTNRENARAKRAQVEKIWTDYEKNN</sequence>
<dbReference type="Pfam" id="PF08583">
    <property type="entry name" value="Cmc1"/>
    <property type="match status" value="1"/>
</dbReference>
<dbReference type="InterPro" id="IPR013892">
    <property type="entry name" value="Cyt_c_biogenesis_Cmc1-like"/>
</dbReference>
<keyword evidence="6" id="KW-1185">Reference proteome</keyword>
<dbReference type="EMBL" id="JANBQB010000001">
    <property type="protein sequence ID" value="KAJ1985388.1"/>
    <property type="molecule type" value="Genomic_DNA"/>
</dbReference>
<protein>
    <recommendedName>
        <fullName evidence="4">COX assembly mitochondrial protein</fullName>
    </recommendedName>
</protein>
<evidence type="ECO:0000256" key="4">
    <source>
        <dbReference type="RuleBase" id="RU364104"/>
    </source>
</evidence>
<keyword evidence="3" id="KW-1015">Disulfide bond</keyword>
<evidence type="ECO:0000313" key="5">
    <source>
        <dbReference type="EMBL" id="KAJ1985388.1"/>
    </source>
</evidence>
<evidence type="ECO:0000256" key="1">
    <source>
        <dbReference type="ARBA" id="ARBA00007347"/>
    </source>
</evidence>
<dbReference type="Proteomes" id="UP001151582">
    <property type="component" value="Unassembled WGS sequence"/>
</dbReference>
<proteinExistence type="inferred from homology"/>
<comment type="subcellular location">
    <subcellularLocation>
        <location evidence="4">Mitochondrion inner membrane</location>
    </subcellularLocation>
</comment>
<evidence type="ECO:0000313" key="6">
    <source>
        <dbReference type="Proteomes" id="UP001151582"/>
    </source>
</evidence>
<reference evidence="5" key="1">
    <citation type="submission" date="2022-07" db="EMBL/GenBank/DDBJ databases">
        <title>Phylogenomic reconstructions and comparative analyses of Kickxellomycotina fungi.</title>
        <authorList>
            <person name="Reynolds N.K."/>
            <person name="Stajich J.E."/>
            <person name="Barry K."/>
            <person name="Grigoriev I.V."/>
            <person name="Crous P."/>
            <person name="Smith M.E."/>
        </authorList>
    </citation>
    <scope>NUCLEOTIDE SEQUENCE</scope>
    <source>
        <strain evidence="5">RSA 567</strain>
    </source>
</reference>
<gene>
    <name evidence="5" type="ORF">H4R34_000042</name>
</gene>
<accession>A0A9W8B8Y5</accession>
<keyword evidence="4" id="KW-0143">Chaperone</keyword>
<comment type="function">
    <text evidence="4">Required for mitochondrial cytochrome c oxidase (COX) assembly and respiration.</text>
</comment>
<dbReference type="PANTHER" id="PTHR22977">
    <property type="entry name" value="COX ASSEMBLY MITOCHONDRIAL PROTEIN"/>
    <property type="match status" value="1"/>
</dbReference>
<comment type="similarity">
    <text evidence="1 4">Belongs to the CMC family.</text>
</comment>
<dbReference type="AlphaFoldDB" id="A0A9W8B8Y5"/>
<name>A0A9W8B8Y5_9FUNG</name>
<comment type="caution">
    <text evidence="5">The sequence shown here is derived from an EMBL/GenBank/DDBJ whole genome shotgun (WGS) entry which is preliminary data.</text>
</comment>
<dbReference type="PROSITE" id="PS51808">
    <property type="entry name" value="CHCH"/>
    <property type="match status" value="1"/>
</dbReference>
<keyword evidence="4" id="KW-0999">Mitochondrion inner membrane</keyword>
<evidence type="ECO:0000256" key="2">
    <source>
        <dbReference type="ARBA" id="ARBA00023128"/>
    </source>
</evidence>
<organism evidence="5 6">
    <name type="scientific">Dimargaris verticillata</name>
    <dbReference type="NCBI Taxonomy" id="2761393"/>
    <lineage>
        <taxon>Eukaryota</taxon>
        <taxon>Fungi</taxon>
        <taxon>Fungi incertae sedis</taxon>
        <taxon>Zoopagomycota</taxon>
        <taxon>Kickxellomycotina</taxon>
        <taxon>Dimargaritomycetes</taxon>
        <taxon>Dimargaritales</taxon>
        <taxon>Dimargaritaceae</taxon>
        <taxon>Dimargaris</taxon>
    </lineage>
</organism>
<dbReference type="GO" id="GO:0005743">
    <property type="term" value="C:mitochondrial inner membrane"/>
    <property type="evidence" value="ECO:0007669"/>
    <property type="project" value="UniProtKB-SubCell"/>
</dbReference>
<evidence type="ECO:0000256" key="3">
    <source>
        <dbReference type="ARBA" id="ARBA00023157"/>
    </source>
</evidence>
<keyword evidence="2 4" id="KW-0496">Mitochondrion</keyword>